<feature type="domain" description="Bacterial transcriptional activator" evidence="6">
    <location>
        <begin position="79"/>
        <end position="224"/>
    </location>
</feature>
<dbReference type="InterPro" id="IPR001867">
    <property type="entry name" value="OmpR/PhoB-type_DNA-bd"/>
</dbReference>
<dbReference type="InterPro" id="IPR051677">
    <property type="entry name" value="AfsR-DnrI-RedD_regulator"/>
</dbReference>
<keyword evidence="4" id="KW-0238">DNA-binding</keyword>
<dbReference type="RefSeq" id="WP_170315806.1">
    <property type="nucleotide sequence ID" value="NZ_WHPN01000206.1"/>
</dbReference>
<dbReference type="InterPro" id="IPR005158">
    <property type="entry name" value="BTAD"/>
</dbReference>
<comment type="caution">
    <text evidence="7">The sequence shown here is derived from an EMBL/GenBank/DDBJ whole genome shotgun (WGS) entry which is preliminary data.</text>
</comment>
<dbReference type="Gene3D" id="1.25.40.10">
    <property type="entry name" value="Tetratricopeptide repeat domain"/>
    <property type="match status" value="1"/>
</dbReference>
<evidence type="ECO:0000256" key="3">
    <source>
        <dbReference type="ARBA" id="ARBA00023015"/>
    </source>
</evidence>
<dbReference type="PANTHER" id="PTHR35807">
    <property type="entry name" value="TRANSCRIPTIONAL REGULATOR REDD-RELATED"/>
    <property type="match status" value="1"/>
</dbReference>
<evidence type="ECO:0000256" key="5">
    <source>
        <dbReference type="ARBA" id="ARBA00023163"/>
    </source>
</evidence>
<sequence length="248" mass="26602">MVRGVLAALAIHPGKELSRDELLGLLWDEPPASAEANLRGYLSALRKDLGDAAELVVRRGGGGGRGVASYLLAAEPAAVDRTRFVSLAIAGGRRLAEGDPEESSRLLTSALDLWRGPAGIDAAGSSRLRARLDALDEMRLNAMEDQAEARVHLGAYAEAAMRARSVIADHPLRERSWGVLIAALYGKADFSTCLSTYRKAQRLFRDELGIPPSPGLLAVHSAALQYDSAQVRSSLRSMRGRLDELAHA</sequence>
<comment type="similarity">
    <text evidence="1">Belongs to the AfsR/DnrI/RedD regulatory family.</text>
</comment>
<keyword evidence="3" id="KW-0805">Transcription regulation</keyword>
<evidence type="ECO:0000256" key="1">
    <source>
        <dbReference type="ARBA" id="ARBA00005820"/>
    </source>
</evidence>
<keyword evidence="5" id="KW-0804">Transcription</keyword>
<dbReference type="PANTHER" id="PTHR35807:SF1">
    <property type="entry name" value="TRANSCRIPTIONAL REGULATOR REDD"/>
    <property type="match status" value="1"/>
</dbReference>
<evidence type="ECO:0000256" key="4">
    <source>
        <dbReference type="ARBA" id="ARBA00023125"/>
    </source>
</evidence>
<dbReference type="EMBL" id="WHPN01000206">
    <property type="protein sequence ID" value="KAF4409551.1"/>
    <property type="molecule type" value="Genomic_DNA"/>
</dbReference>
<protein>
    <recommendedName>
        <fullName evidence="6">Bacterial transcriptional activator domain-containing protein</fullName>
    </recommendedName>
</protein>
<proteinExistence type="inferred from homology"/>
<dbReference type="Pfam" id="PF00486">
    <property type="entry name" value="Trans_reg_C"/>
    <property type="match status" value="1"/>
</dbReference>
<dbReference type="SUPFAM" id="SSF48452">
    <property type="entry name" value="TPR-like"/>
    <property type="match status" value="1"/>
</dbReference>
<name>A0ABQ7FP58_9ACTN</name>
<evidence type="ECO:0000313" key="8">
    <source>
        <dbReference type="Proteomes" id="UP000621266"/>
    </source>
</evidence>
<dbReference type="SMART" id="SM01043">
    <property type="entry name" value="BTAD"/>
    <property type="match status" value="1"/>
</dbReference>
<evidence type="ECO:0000259" key="6">
    <source>
        <dbReference type="SMART" id="SM01043"/>
    </source>
</evidence>
<organism evidence="7 8">
    <name type="scientific">Streptomyces lycii</name>
    <dbReference type="NCBI Taxonomy" id="2654337"/>
    <lineage>
        <taxon>Bacteria</taxon>
        <taxon>Bacillati</taxon>
        <taxon>Actinomycetota</taxon>
        <taxon>Actinomycetes</taxon>
        <taxon>Kitasatosporales</taxon>
        <taxon>Streptomycetaceae</taxon>
        <taxon>Streptomyces</taxon>
    </lineage>
</organism>
<dbReference type="Pfam" id="PF03704">
    <property type="entry name" value="BTAD"/>
    <property type="match status" value="1"/>
</dbReference>
<evidence type="ECO:0000313" key="7">
    <source>
        <dbReference type="EMBL" id="KAF4409551.1"/>
    </source>
</evidence>
<dbReference type="Gene3D" id="1.10.10.10">
    <property type="entry name" value="Winged helix-like DNA-binding domain superfamily/Winged helix DNA-binding domain"/>
    <property type="match status" value="1"/>
</dbReference>
<reference evidence="7 8" key="1">
    <citation type="submission" date="2019-10" db="EMBL/GenBank/DDBJ databases">
        <title>Streptomyces tenebrisbrunneis sp.nov., an endogenous actinomycete isolated from of Lycium ruthenicum.</title>
        <authorList>
            <person name="Ma L."/>
        </authorList>
    </citation>
    <scope>NUCLEOTIDE SEQUENCE [LARGE SCALE GENOMIC DNA]</scope>
    <source>
        <strain evidence="7 8">TRM 66187</strain>
    </source>
</reference>
<dbReference type="SUPFAM" id="SSF46894">
    <property type="entry name" value="C-terminal effector domain of the bipartite response regulators"/>
    <property type="match status" value="1"/>
</dbReference>
<dbReference type="InterPro" id="IPR016032">
    <property type="entry name" value="Sig_transdc_resp-reg_C-effctor"/>
</dbReference>
<accession>A0ABQ7FP58</accession>
<keyword evidence="2" id="KW-0902">Two-component regulatory system</keyword>
<dbReference type="InterPro" id="IPR036388">
    <property type="entry name" value="WH-like_DNA-bd_sf"/>
</dbReference>
<dbReference type="Proteomes" id="UP000621266">
    <property type="component" value="Unassembled WGS sequence"/>
</dbReference>
<gene>
    <name evidence="7" type="ORF">GCU69_08470</name>
</gene>
<dbReference type="InterPro" id="IPR011990">
    <property type="entry name" value="TPR-like_helical_dom_sf"/>
</dbReference>
<keyword evidence="8" id="KW-1185">Reference proteome</keyword>
<dbReference type="CDD" id="cd15831">
    <property type="entry name" value="BTAD"/>
    <property type="match status" value="1"/>
</dbReference>
<evidence type="ECO:0000256" key="2">
    <source>
        <dbReference type="ARBA" id="ARBA00023012"/>
    </source>
</evidence>